<dbReference type="InterPro" id="IPR050750">
    <property type="entry name" value="C5-MTase"/>
</dbReference>
<evidence type="ECO:0000256" key="7">
    <source>
        <dbReference type="PROSITE-ProRule" id="PRU01016"/>
    </source>
</evidence>
<sequence>MARAGLGEGWRCAFANDFSEMKARTYEANWGKAHFVSGDVGLIQASQLAGRADLTWASFPCQDLSLAGTYRGLGESSSQVMTRSGTFWPFWALMTQLRNEGRAPRLIVLENVTGALSSRGGRDFNALCEALADGGYRYGAMVIDARHFVPQSRPRLFFIAVAADVPTPASLMRHGPDRLWHPPALCAAQARLAGAAKEQWVWWSMDQPPVRNMGFADIIEEKPTHCRWHSQGETQRLLAMMTPLHLAKIDQARASGKRRVGGVYKRTRLDENGVKRQRAEVRFDDLAGCLRTPAGGSSRQAIVVVEGSSVRSRLLSPREAARLMGLDDDYILPDRYNDAYHVAGDGVCAPVVRYIAAQLLEPILAAADRGDEAMAA</sequence>
<dbReference type="EC" id="2.1.1.37" evidence="1"/>
<dbReference type="AlphaFoldDB" id="A0A2W5A8P6"/>
<dbReference type="GO" id="GO:0009307">
    <property type="term" value="P:DNA restriction-modification system"/>
    <property type="evidence" value="ECO:0007669"/>
    <property type="project" value="UniProtKB-KW"/>
</dbReference>
<proteinExistence type="inferred from homology"/>
<dbReference type="InterPro" id="IPR029063">
    <property type="entry name" value="SAM-dependent_MTases_sf"/>
</dbReference>
<comment type="caution">
    <text evidence="8">The sequence shown here is derived from an EMBL/GenBank/DDBJ whole genome shotgun (WGS) entry which is preliminary data.</text>
</comment>
<evidence type="ECO:0000256" key="4">
    <source>
        <dbReference type="ARBA" id="ARBA00022691"/>
    </source>
</evidence>
<dbReference type="PROSITE" id="PS51679">
    <property type="entry name" value="SAM_MT_C5"/>
    <property type="match status" value="1"/>
</dbReference>
<reference evidence="8 9" key="1">
    <citation type="submission" date="2017-08" db="EMBL/GenBank/DDBJ databases">
        <title>Infants hospitalized years apart are colonized by the same room-sourced microbial strains.</title>
        <authorList>
            <person name="Brooks B."/>
            <person name="Olm M.R."/>
            <person name="Firek B.A."/>
            <person name="Baker R."/>
            <person name="Thomas B.C."/>
            <person name="Morowitz M.J."/>
            <person name="Banfield J.F."/>
        </authorList>
    </citation>
    <scope>NUCLEOTIDE SEQUENCE [LARGE SCALE GENOMIC DNA]</scope>
    <source>
        <strain evidence="8">S2_018_000_R2_101</strain>
    </source>
</reference>
<dbReference type="GO" id="GO:0032259">
    <property type="term" value="P:methylation"/>
    <property type="evidence" value="ECO:0007669"/>
    <property type="project" value="UniProtKB-KW"/>
</dbReference>
<protein>
    <recommendedName>
        <fullName evidence="1">DNA (cytosine-5-)-methyltransferase</fullName>
        <ecNumber evidence="1">2.1.1.37</ecNumber>
    </recommendedName>
</protein>
<evidence type="ECO:0000256" key="3">
    <source>
        <dbReference type="ARBA" id="ARBA00022679"/>
    </source>
</evidence>
<feature type="active site" evidence="7">
    <location>
        <position position="61"/>
    </location>
</feature>
<dbReference type="PANTHER" id="PTHR46098:SF1">
    <property type="entry name" value="TRNA (CYTOSINE(38)-C(5))-METHYLTRANSFERASE"/>
    <property type="match status" value="1"/>
</dbReference>
<organism evidence="8 9">
    <name type="scientific">Sphingomonas sanxanigenens</name>
    <dbReference type="NCBI Taxonomy" id="397260"/>
    <lineage>
        <taxon>Bacteria</taxon>
        <taxon>Pseudomonadati</taxon>
        <taxon>Pseudomonadota</taxon>
        <taxon>Alphaproteobacteria</taxon>
        <taxon>Sphingomonadales</taxon>
        <taxon>Sphingomonadaceae</taxon>
        <taxon>Sphingomonas</taxon>
    </lineage>
</organism>
<evidence type="ECO:0000256" key="6">
    <source>
        <dbReference type="ARBA" id="ARBA00047422"/>
    </source>
</evidence>
<comment type="similarity">
    <text evidence="7">Belongs to the class I-like SAM-binding methyltransferase superfamily. C5-methyltransferase family.</text>
</comment>
<dbReference type="Gene3D" id="3.90.120.10">
    <property type="entry name" value="DNA Methylase, subunit A, domain 2"/>
    <property type="match status" value="1"/>
</dbReference>
<dbReference type="NCBIfam" id="TIGR00675">
    <property type="entry name" value="dcm"/>
    <property type="match status" value="1"/>
</dbReference>
<evidence type="ECO:0000313" key="9">
    <source>
        <dbReference type="Proteomes" id="UP000249066"/>
    </source>
</evidence>
<dbReference type="InterPro" id="IPR001525">
    <property type="entry name" value="C5_MeTfrase"/>
</dbReference>
<dbReference type="PANTHER" id="PTHR46098">
    <property type="entry name" value="TRNA (CYTOSINE(38)-C(5))-METHYLTRANSFERASE"/>
    <property type="match status" value="1"/>
</dbReference>
<gene>
    <name evidence="8" type="ORF">DI623_11795</name>
</gene>
<keyword evidence="4 7" id="KW-0949">S-adenosyl-L-methionine</keyword>
<evidence type="ECO:0000256" key="5">
    <source>
        <dbReference type="ARBA" id="ARBA00022747"/>
    </source>
</evidence>
<dbReference type="Gene3D" id="3.40.50.150">
    <property type="entry name" value="Vaccinia Virus protein VP39"/>
    <property type="match status" value="1"/>
</dbReference>
<dbReference type="GO" id="GO:0003886">
    <property type="term" value="F:DNA (cytosine-5-)-methyltransferase activity"/>
    <property type="evidence" value="ECO:0007669"/>
    <property type="project" value="UniProtKB-EC"/>
</dbReference>
<keyword evidence="5" id="KW-0680">Restriction system</keyword>
<evidence type="ECO:0000313" key="8">
    <source>
        <dbReference type="EMBL" id="PZO88859.1"/>
    </source>
</evidence>
<dbReference type="EMBL" id="QFNN01000079">
    <property type="protein sequence ID" value="PZO88859.1"/>
    <property type="molecule type" value="Genomic_DNA"/>
</dbReference>
<evidence type="ECO:0000256" key="1">
    <source>
        <dbReference type="ARBA" id="ARBA00011975"/>
    </source>
</evidence>
<keyword evidence="2 7" id="KW-0489">Methyltransferase</keyword>
<comment type="catalytic activity">
    <reaction evidence="6">
        <text>a 2'-deoxycytidine in DNA + S-adenosyl-L-methionine = a 5-methyl-2'-deoxycytidine in DNA + S-adenosyl-L-homocysteine + H(+)</text>
        <dbReference type="Rhea" id="RHEA:13681"/>
        <dbReference type="Rhea" id="RHEA-COMP:11369"/>
        <dbReference type="Rhea" id="RHEA-COMP:11370"/>
        <dbReference type="ChEBI" id="CHEBI:15378"/>
        <dbReference type="ChEBI" id="CHEBI:57856"/>
        <dbReference type="ChEBI" id="CHEBI:59789"/>
        <dbReference type="ChEBI" id="CHEBI:85452"/>
        <dbReference type="ChEBI" id="CHEBI:85454"/>
        <dbReference type="EC" id="2.1.1.37"/>
    </reaction>
</comment>
<name>A0A2W5A8P6_9SPHN</name>
<evidence type="ECO:0000256" key="2">
    <source>
        <dbReference type="ARBA" id="ARBA00022603"/>
    </source>
</evidence>
<accession>A0A2W5A8P6</accession>
<dbReference type="Pfam" id="PF00145">
    <property type="entry name" value="DNA_methylase"/>
    <property type="match status" value="1"/>
</dbReference>
<dbReference type="Proteomes" id="UP000249066">
    <property type="component" value="Unassembled WGS sequence"/>
</dbReference>
<keyword evidence="3 7" id="KW-0808">Transferase</keyword>
<dbReference type="SUPFAM" id="SSF53335">
    <property type="entry name" value="S-adenosyl-L-methionine-dependent methyltransferases"/>
    <property type="match status" value="1"/>
</dbReference>